<reference evidence="2 3" key="1">
    <citation type="journal article" date="2019" name="Nat. Med.">
        <title>A library of human gut bacterial isolates paired with longitudinal multiomics data enables mechanistic microbiome research.</title>
        <authorList>
            <person name="Poyet M."/>
            <person name="Groussin M."/>
            <person name="Gibbons S.M."/>
            <person name="Avila-Pacheco J."/>
            <person name="Jiang X."/>
            <person name="Kearney S.M."/>
            <person name="Perrotta A.R."/>
            <person name="Berdy B."/>
            <person name="Zhao S."/>
            <person name="Lieberman T.D."/>
            <person name="Swanson P.K."/>
            <person name="Smith M."/>
            <person name="Roesemann S."/>
            <person name="Alexander J.E."/>
            <person name="Rich S.A."/>
            <person name="Livny J."/>
            <person name="Vlamakis H."/>
            <person name="Clish C."/>
            <person name="Bullock K."/>
            <person name="Deik A."/>
            <person name="Scott J."/>
            <person name="Pierce K.A."/>
            <person name="Xavier R.J."/>
            <person name="Alm E.J."/>
        </authorList>
    </citation>
    <scope>NUCLEOTIDE SEQUENCE [LARGE SCALE GENOMIC DNA]</scope>
    <source>
        <strain evidence="2 3">BIOML-A4</strain>
    </source>
</reference>
<evidence type="ECO:0000256" key="1">
    <source>
        <dbReference type="SAM" id="SignalP"/>
    </source>
</evidence>
<gene>
    <name evidence="2" type="ORF">GMD59_18320</name>
</gene>
<proteinExistence type="predicted"/>
<dbReference type="RefSeq" id="WP_134109624.1">
    <property type="nucleotide sequence ID" value="NZ_CBCSVS010000024.1"/>
</dbReference>
<feature type="signal peptide" evidence="1">
    <location>
        <begin position="1"/>
        <end position="28"/>
    </location>
</feature>
<evidence type="ECO:0000313" key="3">
    <source>
        <dbReference type="Proteomes" id="UP000472755"/>
    </source>
</evidence>
<dbReference type="Proteomes" id="UP000472755">
    <property type="component" value="Unassembled WGS sequence"/>
</dbReference>
<protein>
    <recommendedName>
        <fullName evidence="4">Ricin B lectin domain-containing protein</fullName>
    </recommendedName>
</protein>
<name>A0A6L6LWQ6_9FIRM</name>
<keyword evidence="1" id="KW-0732">Signal</keyword>
<accession>A0A6L6LWQ6</accession>
<dbReference type="EMBL" id="WMZU01000058">
    <property type="protein sequence ID" value="MTS29216.1"/>
    <property type="molecule type" value="Genomic_DNA"/>
</dbReference>
<dbReference type="AlphaFoldDB" id="A0A6L6LWQ6"/>
<evidence type="ECO:0000313" key="2">
    <source>
        <dbReference type="EMBL" id="MTS29216.1"/>
    </source>
</evidence>
<organism evidence="2 3">
    <name type="scientific">Ruthenibacterium lactatiformans</name>
    <dbReference type="NCBI Taxonomy" id="1550024"/>
    <lineage>
        <taxon>Bacteria</taxon>
        <taxon>Bacillati</taxon>
        <taxon>Bacillota</taxon>
        <taxon>Clostridia</taxon>
        <taxon>Eubacteriales</taxon>
        <taxon>Oscillospiraceae</taxon>
        <taxon>Ruthenibacterium</taxon>
    </lineage>
</organism>
<comment type="caution">
    <text evidence="2">The sequence shown here is derived from an EMBL/GenBank/DDBJ whole genome shotgun (WGS) entry which is preliminary data.</text>
</comment>
<feature type="chain" id="PRO_5026905873" description="Ricin B lectin domain-containing protein" evidence="1">
    <location>
        <begin position="29"/>
        <end position="179"/>
    </location>
</feature>
<sequence>MRKRVTKRILCLCAVCILCVALSLSAFAASRAKTGWRLGAYGDQTYSLSVYGNTVLSPNRNVVIYQSQNITDQLWIQQTAPNGLYYLVSGIDGYGTYALNIYRYQGANYLNCDVYPLSGNERDASIEIQYEQNSSRHFKSYYYGYYLVATGASNLANVKWGSRDYVNYSDWWFPVSITA</sequence>
<evidence type="ECO:0008006" key="4">
    <source>
        <dbReference type="Google" id="ProtNLM"/>
    </source>
</evidence>